<dbReference type="PANTHER" id="PTHR45339">
    <property type="entry name" value="HYBRID SIGNAL TRANSDUCTION HISTIDINE KINASE J"/>
    <property type="match status" value="1"/>
</dbReference>
<evidence type="ECO:0000256" key="9">
    <source>
        <dbReference type="SAM" id="Phobius"/>
    </source>
</evidence>
<dbReference type="SUPFAM" id="SSF52172">
    <property type="entry name" value="CheY-like"/>
    <property type="match status" value="1"/>
</dbReference>
<dbReference type="PANTHER" id="PTHR45339:SF3">
    <property type="entry name" value="HISTIDINE KINASE"/>
    <property type="match status" value="1"/>
</dbReference>
<dbReference type="EC" id="2.7.13.3" evidence="2"/>
<dbReference type="InterPro" id="IPR003594">
    <property type="entry name" value="HATPase_dom"/>
</dbReference>
<dbReference type="InterPro" id="IPR011006">
    <property type="entry name" value="CheY-like_superfamily"/>
</dbReference>
<dbReference type="InterPro" id="IPR036890">
    <property type="entry name" value="HATPase_C_sf"/>
</dbReference>
<evidence type="ECO:0000256" key="3">
    <source>
        <dbReference type="ARBA" id="ARBA00018672"/>
    </source>
</evidence>
<dbReference type="Pfam" id="PF00512">
    <property type="entry name" value="HisKA"/>
    <property type="match status" value="1"/>
</dbReference>
<dbReference type="InterPro" id="IPR003661">
    <property type="entry name" value="HisK_dim/P_dom"/>
</dbReference>
<evidence type="ECO:0000256" key="1">
    <source>
        <dbReference type="ARBA" id="ARBA00000085"/>
    </source>
</evidence>
<dbReference type="SMART" id="SM00388">
    <property type="entry name" value="HisKA"/>
    <property type="match status" value="1"/>
</dbReference>
<name>A0ABT2T5S9_9FIRM</name>
<evidence type="ECO:0000259" key="11">
    <source>
        <dbReference type="PROSITE" id="PS50110"/>
    </source>
</evidence>
<feature type="transmembrane region" description="Helical" evidence="9">
    <location>
        <begin position="21"/>
        <end position="42"/>
    </location>
</feature>
<feature type="domain" description="Histidine kinase" evidence="10">
    <location>
        <begin position="202"/>
        <end position="423"/>
    </location>
</feature>
<comment type="caution">
    <text evidence="12">The sequence shown here is derived from an EMBL/GenBank/DDBJ whole genome shotgun (WGS) entry which is preliminary data.</text>
</comment>
<dbReference type="Gene3D" id="3.30.565.10">
    <property type="entry name" value="Histidine kinase-like ATPase, C-terminal domain"/>
    <property type="match status" value="1"/>
</dbReference>
<dbReference type="PRINTS" id="PR00344">
    <property type="entry name" value="BCTRLSENSOR"/>
</dbReference>
<dbReference type="Pfam" id="PF02518">
    <property type="entry name" value="HATPase_c"/>
    <property type="match status" value="1"/>
</dbReference>
<feature type="transmembrane region" description="Helical" evidence="9">
    <location>
        <begin position="48"/>
        <end position="67"/>
    </location>
</feature>
<evidence type="ECO:0000256" key="4">
    <source>
        <dbReference type="ARBA" id="ARBA00022553"/>
    </source>
</evidence>
<dbReference type="SMART" id="SM00387">
    <property type="entry name" value="HATPase_c"/>
    <property type="match status" value="1"/>
</dbReference>
<dbReference type="Pfam" id="PF00072">
    <property type="entry name" value="Response_reg"/>
    <property type="match status" value="1"/>
</dbReference>
<dbReference type="Gene3D" id="1.10.287.130">
    <property type="match status" value="1"/>
</dbReference>
<dbReference type="Proteomes" id="UP001652432">
    <property type="component" value="Unassembled WGS sequence"/>
</dbReference>
<evidence type="ECO:0000256" key="7">
    <source>
        <dbReference type="ARBA" id="ARBA00024867"/>
    </source>
</evidence>
<evidence type="ECO:0000313" key="13">
    <source>
        <dbReference type="Proteomes" id="UP001652432"/>
    </source>
</evidence>
<dbReference type="SUPFAM" id="SSF47384">
    <property type="entry name" value="Homodimeric domain of signal transducing histidine kinase"/>
    <property type="match status" value="1"/>
</dbReference>
<accession>A0ABT2T5S9</accession>
<keyword evidence="9" id="KW-0472">Membrane</keyword>
<dbReference type="InterPro" id="IPR036097">
    <property type="entry name" value="HisK_dim/P_sf"/>
</dbReference>
<keyword evidence="6" id="KW-0902">Two-component regulatory system</keyword>
<keyword evidence="9" id="KW-0812">Transmembrane</keyword>
<sequence length="583" mass="65719">MGDRNITFEENTKQVNRMIARMLACCTVIILILVGCSVAGVFEFGRDYTLIILIAGLFITITPSILIRFGSDHVVKYYTLCMLAVFIGVLGTNNHIGIYITYILVPLFSCLYFEPQLVIKTSIMSYAVMAVALYINSADKYEVIYLGRPHLTIYIAYLIGFTIEYMVVNSVLYLLVKRARQMMEERNSAKEDNRQKSEFLSAMSHEIRTPMNAIIGMADVAMRKDMDDDLRRCLRVIKSSSTGLLEIINDILDLSKIEAGKMNIVIDTYTTESLVEDMKVIIEARNISKKVPIYYHIQEDLPKELEGDVVRLKQVVLNYASNAIKYTESGQIDVTLECKDMGDGYAVLTYTVKDTGQGIRQEDMGRLFTMYSQLNVEKNHSKEGTGIGLAISKYFIDSMGGEVSAESRYGEGSTFSFRLPQKMVTERTNESGKVRVKYLDPVPKGEDCVFVTRGARILLVDDNEINREVIKAMLEPLDLTIREARNGAEAVELAETEIYDMIFMDSHMPVMNGEEATRSIRSKAGINQNTPIIAITADAISGVRERLLGNGMNDYISKPVNMNEICRMIRKYLPESKIVKDSE</sequence>
<evidence type="ECO:0000256" key="2">
    <source>
        <dbReference type="ARBA" id="ARBA00012438"/>
    </source>
</evidence>
<dbReference type="PROSITE" id="PS50109">
    <property type="entry name" value="HIS_KIN"/>
    <property type="match status" value="1"/>
</dbReference>
<evidence type="ECO:0000256" key="6">
    <source>
        <dbReference type="ARBA" id="ARBA00023012"/>
    </source>
</evidence>
<keyword evidence="5" id="KW-0418">Kinase</keyword>
<dbReference type="SMART" id="SM00448">
    <property type="entry name" value="REC"/>
    <property type="match status" value="1"/>
</dbReference>
<evidence type="ECO:0000256" key="5">
    <source>
        <dbReference type="ARBA" id="ARBA00022777"/>
    </source>
</evidence>
<feature type="domain" description="Response regulatory" evidence="11">
    <location>
        <begin position="456"/>
        <end position="573"/>
    </location>
</feature>
<dbReference type="InterPro" id="IPR004358">
    <property type="entry name" value="Sig_transdc_His_kin-like_C"/>
</dbReference>
<protein>
    <recommendedName>
        <fullName evidence="3">Stage 0 sporulation protein A homolog</fullName>
        <ecNumber evidence="2">2.7.13.3</ecNumber>
    </recommendedName>
</protein>
<evidence type="ECO:0000313" key="12">
    <source>
        <dbReference type="EMBL" id="MCU6745622.1"/>
    </source>
</evidence>
<comment type="function">
    <text evidence="7">May play the central regulatory role in sporulation. It may be an element of the effector pathway responsible for the activation of sporulation genes in response to nutritional stress. Spo0A may act in concert with spo0H (a sigma factor) to control the expression of some genes that are critical to the sporulation process.</text>
</comment>
<dbReference type="CDD" id="cd00082">
    <property type="entry name" value="HisKA"/>
    <property type="match status" value="1"/>
</dbReference>
<keyword evidence="13" id="KW-1185">Reference proteome</keyword>
<dbReference type="RefSeq" id="WP_262575648.1">
    <property type="nucleotide sequence ID" value="NZ_JAOQKJ010000014.1"/>
</dbReference>
<dbReference type="EMBL" id="JAOQKJ010000014">
    <property type="protein sequence ID" value="MCU6745622.1"/>
    <property type="molecule type" value="Genomic_DNA"/>
</dbReference>
<evidence type="ECO:0000256" key="8">
    <source>
        <dbReference type="PROSITE-ProRule" id="PRU00169"/>
    </source>
</evidence>
<keyword evidence="5" id="KW-0808">Transferase</keyword>
<feature type="modified residue" description="4-aspartylphosphate" evidence="8">
    <location>
        <position position="505"/>
    </location>
</feature>
<dbReference type="SUPFAM" id="SSF55874">
    <property type="entry name" value="ATPase domain of HSP90 chaperone/DNA topoisomerase II/histidine kinase"/>
    <property type="match status" value="1"/>
</dbReference>
<feature type="transmembrane region" description="Helical" evidence="9">
    <location>
        <begin position="155"/>
        <end position="176"/>
    </location>
</feature>
<dbReference type="InterPro" id="IPR005467">
    <property type="entry name" value="His_kinase_dom"/>
</dbReference>
<dbReference type="Gene3D" id="3.40.50.2300">
    <property type="match status" value="1"/>
</dbReference>
<dbReference type="CDD" id="cd17546">
    <property type="entry name" value="REC_hyHK_CKI1_RcsC-like"/>
    <property type="match status" value="1"/>
</dbReference>
<gene>
    <name evidence="12" type="ORF">OCV77_14195</name>
</gene>
<organism evidence="12 13">
    <name type="scientific">Suilimivivens aceti</name>
    <dbReference type="NCBI Taxonomy" id="2981774"/>
    <lineage>
        <taxon>Bacteria</taxon>
        <taxon>Bacillati</taxon>
        <taxon>Bacillota</taxon>
        <taxon>Clostridia</taxon>
        <taxon>Lachnospirales</taxon>
        <taxon>Lachnospiraceae</taxon>
        <taxon>Suilimivivens</taxon>
    </lineage>
</organism>
<reference evidence="12 13" key="1">
    <citation type="journal article" date="2021" name="ISME Commun">
        <title>Automated analysis of genomic sequences facilitates high-throughput and comprehensive description of bacteria.</title>
        <authorList>
            <person name="Hitch T.C.A."/>
        </authorList>
    </citation>
    <scope>NUCLEOTIDE SEQUENCE [LARGE SCALE GENOMIC DNA]</scope>
    <source>
        <strain evidence="12 13">Sanger_18</strain>
    </source>
</reference>
<evidence type="ECO:0000259" key="10">
    <source>
        <dbReference type="PROSITE" id="PS50109"/>
    </source>
</evidence>
<dbReference type="PROSITE" id="PS50110">
    <property type="entry name" value="RESPONSE_REGULATORY"/>
    <property type="match status" value="1"/>
</dbReference>
<feature type="transmembrane region" description="Helical" evidence="9">
    <location>
        <begin position="118"/>
        <end position="135"/>
    </location>
</feature>
<dbReference type="InterPro" id="IPR001789">
    <property type="entry name" value="Sig_transdc_resp-reg_receiver"/>
</dbReference>
<keyword evidence="4 8" id="KW-0597">Phosphoprotein</keyword>
<dbReference type="CDD" id="cd16922">
    <property type="entry name" value="HATPase_EvgS-ArcB-TorS-like"/>
    <property type="match status" value="1"/>
</dbReference>
<keyword evidence="9" id="KW-1133">Transmembrane helix</keyword>
<comment type="catalytic activity">
    <reaction evidence="1">
        <text>ATP + protein L-histidine = ADP + protein N-phospho-L-histidine.</text>
        <dbReference type="EC" id="2.7.13.3"/>
    </reaction>
</comment>
<proteinExistence type="predicted"/>